<evidence type="ECO:0000259" key="14">
    <source>
        <dbReference type="SMART" id="SM00645"/>
    </source>
</evidence>
<dbReference type="InterPro" id="IPR025660">
    <property type="entry name" value="Pept_his_AS"/>
</dbReference>
<evidence type="ECO:0000256" key="1">
    <source>
        <dbReference type="ARBA" id="ARBA00004240"/>
    </source>
</evidence>
<dbReference type="InterPro" id="IPR000668">
    <property type="entry name" value="Peptidase_C1A_C"/>
</dbReference>
<feature type="domain" description="Peptidase C1A papain C-terminal" evidence="14">
    <location>
        <begin position="123"/>
        <end position="344"/>
    </location>
</feature>
<keyword evidence="10" id="KW-0325">Glycoprotein</keyword>
<dbReference type="OrthoDB" id="387093at2759"/>
<dbReference type="Gene3D" id="3.90.70.10">
    <property type="entry name" value="Cysteine proteinases"/>
    <property type="match status" value="1"/>
</dbReference>
<name>A0A1S2ZG17_ERIEU</name>
<dbReference type="STRING" id="9365.ENSEEUP00000013626"/>
<dbReference type="InterPro" id="IPR038765">
    <property type="entry name" value="Papain-like_cys_pep_sf"/>
</dbReference>
<dbReference type="RefSeq" id="XP_007518819.1">
    <property type="nucleotide sequence ID" value="XM_007518757.2"/>
</dbReference>
<dbReference type="Pfam" id="PF08246">
    <property type="entry name" value="Inhibitor_I29"/>
    <property type="match status" value="1"/>
</dbReference>
<dbReference type="FunCoup" id="A0A1S2ZG17">
    <property type="interactions" value="241"/>
</dbReference>
<dbReference type="AlphaFoldDB" id="A0A1S2ZG17"/>
<reference evidence="17" key="1">
    <citation type="submission" date="2025-08" db="UniProtKB">
        <authorList>
            <consortium name="RefSeq"/>
        </authorList>
    </citation>
    <scope>IDENTIFICATION</scope>
</reference>
<dbReference type="PRINTS" id="PR00705">
    <property type="entry name" value="PAPAIN"/>
</dbReference>
<dbReference type="InterPro" id="IPR013128">
    <property type="entry name" value="Peptidase_C1A"/>
</dbReference>
<comment type="subcellular location">
    <subcellularLocation>
        <location evidence="1">Endoplasmic reticulum</location>
    </subcellularLocation>
</comment>
<dbReference type="PROSITE" id="PS00639">
    <property type="entry name" value="THIOL_PROTEASE_HIS"/>
    <property type="match status" value="1"/>
</dbReference>
<keyword evidence="16" id="KW-1185">Reference proteome</keyword>
<dbReference type="Proteomes" id="UP001652624">
    <property type="component" value="Chromosome 17"/>
</dbReference>
<evidence type="ECO:0000256" key="11">
    <source>
        <dbReference type="ARBA" id="ARBA00054179"/>
    </source>
</evidence>
<keyword evidence="6" id="KW-0788">Thiol protease</keyword>
<protein>
    <recommendedName>
        <fullName evidence="12">Cathepsin W</fullName>
    </recommendedName>
</protein>
<keyword evidence="8" id="KW-0865">Zymogen</keyword>
<dbReference type="PROSITE" id="PS00640">
    <property type="entry name" value="THIOL_PROTEASE_ASN"/>
    <property type="match status" value="1"/>
</dbReference>
<dbReference type="GeneID" id="103109648"/>
<dbReference type="GO" id="GO:0005783">
    <property type="term" value="C:endoplasmic reticulum"/>
    <property type="evidence" value="ECO:0007669"/>
    <property type="project" value="UniProtKB-SubCell"/>
</dbReference>
<dbReference type="CDD" id="cd02248">
    <property type="entry name" value="Peptidase_C1A"/>
    <property type="match status" value="1"/>
</dbReference>
<evidence type="ECO:0000256" key="3">
    <source>
        <dbReference type="ARBA" id="ARBA00022670"/>
    </source>
</evidence>
<sequence>MSPTVPLSCLLALLVAVQGSWGPIRFQDPGVRPLELKEVFTQFQTQYNRSYSSPEEYARRLDTFARNLARAQRLQDMGIAQFGVTSFSDLTEEEFRRLHGHQWAATKPPVSRKVGDEDWGQLVPSSCDWRKMKGGLSPVRDQGNCRCCWAMAAAGNLEALWHIHGYSSVEVSVQELLDCSLCGDGCKGGYVWNAFATIINGSGLVSEDKYPFRGDFKPNRCQVNSNKKDRKPVAWIQDFAMLPENEDKIAGYLATHGPITVTINSVLLQLYKGGVLKATPATCNPQFLDHSVLLVGFGRDRGRRSTPYWILKNSWGTMWGEEGYFRLQRGNNACGITKFPITARVGQAKKKPPATCPP</sequence>
<dbReference type="Pfam" id="PF00112">
    <property type="entry name" value="Peptidase_C1"/>
    <property type="match status" value="1"/>
</dbReference>
<evidence type="ECO:0000313" key="16">
    <source>
        <dbReference type="Proteomes" id="UP001652624"/>
    </source>
</evidence>
<evidence type="ECO:0000256" key="8">
    <source>
        <dbReference type="ARBA" id="ARBA00023145"/>
    </source>
</evidence>
<evidence type="ECO:0000256" key="5">
    <source>
        <dbReference type="ARBA" id="ARBA00022801"/>
    </source>
</evidence>
<dbReference type="InterPro" id="IPR025661">
    <property type="entry name" value="Pept_asp_AS"/>
</dbReference>
<evidence type="ECO:0000256" key="6">
    <source>
        <dbReference type="ARBA" id="ARBA00022807"/>
    </source>
</evidence>
<dbReference type="InterPro" id="IPR039417">
    <property type="entry name" value="Peptidase_C1A_papain-like"/>
</dbReference>
<dbReference type="SMART" id="SM00848">
    <property type="entry name" value="Inhibitor_I29"/>
    <property type="match status" value="1"/>
</dbReference>
<dbReference type="SUPFAM" id="SSF54001">
    <property type="entry name" value="Cysteine proteinases"/>
    <property type="match status" value="1"/>
</dbReference>
<feature type="domain" description="Cathepsin propeptide inhibitor" evidence="15">
    <location>
        <begin position="40"/>
        <end position="95"/>
    </location>
</feature>
<comment type="similarity">
    <text evidence="2">Belongs to the peptidase C1 family.</text>
</comment>
<evidence type="ECO:0000259" key="15">
    <source>
        <dbReference type="SMART" id="SM00848"/>
    </source>
</evidence>
<dbReference type="InParanoid" id="A0A1S2ZG17"/>
<keyword evidence="3" id="KW-0645">Protease</keyword>
<keyword evidence="4 13" id="KW-0732">Signal</keyword>
<dbReference type="CTD" id="1521"/>
<evidence type="ECO:0000256" key="12">
    <source>
        <dbReference type="ARBA" id="ARBA00072062"/>
    </source>
</evidence>
<dbReference type="GO" id="GO:0006508">
    <property type="term" value="P:proteolysis"/>
    <property type="evidence" value="ECO:0007669"/>
    <property type="project" value="UniProtKB-KW"/>
</dbReference>
<feature type="signal peptide" evidence="13">
    <location>
        <begin position="1"/>
        <end position="19"/>
    </location>
</feature>
<comment type="function">
    <text evidence="11">May have a specific function in the mechanism or regulation of T-cell cytolytic activity.</text>
</comment>
<dbReference type="InterPro" id="IPR013201">
    <property type="entry name" value="Prot_inhib_I29"/>
</dbReference>
<keyword evidence="9" id="KW-1015">Disulfide bond</keyword>
<dbReference type="FunFam" id="3.90.70.10:FF:000100">
    <property type="entry name" value="Cathepsin W"/>
    <property type="match status" value="1"/>
</dbReference>
<keyword evidence="5" id="KW-0378">Hydrolase</keyword>
<evidence type="ECO:0000313" key="17">
    <source>
        <dbReference type="RefSeq" id="XP_007518819.1"/>
    </source>
</evidence>
<evidence type="ECO:0000256" key="10">
    <source>
        <dbReference type="ARBA" id="ARBA00023180"/>
    </source>
</evidence>
<accession>A0A1S2ZG17</accession>
<evidence type="ECO:0000256" key="2">
    <source>
        <dbReference type="ARBA" id="ARBA00008455"/>
    </source>
</evidence>
<keyword evidence="7" id="KW-0256">Endoplasmic reticulum</keyword>
<evidence type="ECO:0000256" key="9">
    <source>
        <dbReference type="ARBA" id="ARBA00023157"/>
    </source>
</evidence>
<evidence type="ECO:0000256" key="7">
    <source>
        <dbReference type="ARBA" id="ARBA00022824"/>
    </source>
</evidence>
<gene>
    <name evidence="17" type="primary">CTSW</name>
</gene>
<feature type="chain" id="PRO_5018617240" description="Cathepsin W" evidence="13">
    <location>
        <begin position="20"/>
        <end position="358"/>
    </location>
</feature>
<evidence type="ECO:0000256" key="13">
    <source>
        <dbReference type="SAM" id="SignalP"/>
    </source>
</evidence>
<dbReference type="SMART" id="SM00645">
    <property type="entry name" value="Pept_C1"/>
    <property type="match status" value="1"/>
</dbReference>
<evidence type="ECO:0000256" key="4">
    <source>
        <dbReference type="ARBA" id="ARBA00022729"/>
    </source>
</evidence>
<organism evidence="16 17">
    <name type="scientific">Erinaceus europaeus</name>
    <name type="common">Western European hedgehog</name>
    <dbReference type="NCBI Taxonomy" id="9365"/>
    <lineage>
        <taxon>Eukaryota</taxon>
        <taxon>Metazoa</taxon>
        <taxon>Chordata</taxon>
        <taxon>Craniata</taxon>
        <taxon>Vertebrata</taxon>
        <taxon>Euteleostomi</taxon>
        <taxon>Mammalia</taxon>
        <taxon>Eutheria</taxon>
        <taxon>Laurasiatheria</taxon>
        <taxon>Eulipotyphla</taxon>
        <taxon>Erinaceidae</taxon>
        <taxon>Erinaceinae</taxon>
        <taxon>Erinaceus</taxon>
    </lineage>
</organism>
<dbReference type="GO" id="GO:0008234">
    <property type="term" value="F:cysteine-type peptidase activity"/>
    <property type="evidence" value="ECO:0007669"/>
    <property type="project" value="UniProtKB-KW"/>
</dbReference>
<proteinExistence type="inferred from homology"/>
<dbReference type="eggNOG" id="KOG1542">
    <property type="taxonomic scope" value="Eukaryota"/>
</dbReference>
<dbReference type="PANTHER" id="PTHR12411">
    <property type="entry name" value="CYSTEINE PROTEASE FAMILY C1-RELATED"/>
    <property type="match status" value="1"/>
</dbReference>